<keyword evidence="4" id="KW-0679">Respiratory chain</keyword>
<dbReference type="AlphaFoldDB" id="A0A6J7FZK3"/>
<dbReference type="InterPro" id="IPR045187">
    <property type="entry name" value="CcO_II"/>
</dbReference>
<keyword evidence="6" id="KW-0479">Metal-binding</keyword>
<dbReference type="NCBIfam" id="TIGR02866">
    <property type="entry name" value="CoxB"/>
    <property type="match status" value="1"/>
</dbReference>
<evidence type="ECO:0000256" key="9">
    <source>
        <dbReference type="ARBA" id="ARBA00023008"/>
    </source>
</evidence>
<evidence type="ECO:0000256" key="7">
    <source>
        <dbReference type="ARBA" id="ARBA00022982"/>
    </source>
</evidence>
<keyword evidence="5 12" id="KW-0812">Transmembrane</keyword>
<dbReference type="SUPFAM" id="SSF49503">
    <property type="entry name" value="Cupredoxins"/>
    <property type="match status" value="1"/>
</dbReference>
<comment type="subcellular location">
    <subcellularLocation>
        <location evidence="1">Membrane</location>
        <topology evidence="1">Multi-pass membrane protein</topology>
    </subcellularLocation>
</comment>
<feature type="transmembrane region" description="Helical" evidence="12">
    <location>
        <begin position="39"/>
        <end position="61"/>
    </location>
</feature>
<feature type="transmembrane region" description="Helical" evidence="12">
    <location>
        <begin position="126"/>
        <end position="148"/>
    </location>
</feature>
<dbReference type="PROSITE" id="PS50857">
    <property type="entry name" value="COX2_CUA"/>
    <property type="match status" value="1"/>
</dbReference>
<dbReference type="InterPro" id="IPR014222">
    <property type="entry name" value="Cyt_c_oxidase_su2"/>
</dbReference>
<keyword evidence="8 12" id="KW-1133">Transmembrane helix</keyword>
<reference evidence="14" key="1">
    <citation type="submission" date="2020-05" db="EMBL/GenBank/DDBJ databases">
        <authorList>
            <person name="Chiriac C."/>
            <person name="Salcher M."/>
            <person name="Ghai R."/>
            <person name="Kavagutti S V."/>
        </authorList>
    </citation>
    <scope>NUCLEOTIDE SEQUENCE</scope>
</reference>
<dbReference type="PROSITE" id="PS00078">
    <property type="entry name" value="COX2"/>
    <property type="match status" value="1"/>
</dbReference>
<evidence type="ECO:0000256" key="10">
    <source>
        <dbReference type="ARBA" id="ARBA00023136"/>
    </source>
</evidence>
<dbReference type="Pfam" id="PF00116">
    <property type="entry name" value="COX2"/>
    <property type="match status" value="1"/>
</dbReference>
<comment type="similarity">
    <text evidence="2">Belongs to the cytochrome c oxidase subunit 2 family.</text>
</comment>
<evidence type="ECO:0000256" key="4">
    <source>
        <dbReference type="ARBA" id="ARBA00022660"/>
    </source>
</evidence>
<evidence type="ECO:0000256" key="8">
    <source>
        <dbReference type="ARBA" id="ARBA00022989"/>
    </source>
</evidence>
<dbReference type="GO" id="GO:0004129">
    <property type="term" value="F:cytochrome-c oxidase activity"/>
    <property type="evidence" value="ECO:0007669"/>
    <property type="project" value="InterPro"/>
</dbReference>
<dbReference type="InterPro" id="IPR001505">
    <property type="entry name" value="Copper_CuA"/>
</dbReference>
<evidence type="ECO:0000256" key="11">
    <source>
        <dbReference type="SAM" id="MobiDB-lite"/>
    </source>
</evidence>
<dbReference type="InterPro" id="IPR008972">
    <property type="entry name" value="Cupredoxin"/>
</dbReference>
<keyword evidence="10 12" id="KW-0472">Membrane</keyword>
<keyword evidence="3" id="KW-0813">Transport</keyword>
<feature type="transmembrane region" description="Helical" evidence="12">
    <location>
        <begin position="81"/>
        <end position="105"/>
    </location>
</feature>
<evidence type="ECO:0000256" key="5">
    <source>
        <dbReference type="ARBA" id="ARBA00022692"/>
    </source>
</evidence>
<name>A0A6J7FZK3_9ZZZZ</name>
<dbReference type="GO" id="GO:0042773">
    <property type="term" value="P:ATP synthesis coupled electron transport"/>
    <property type="evidence" value="ECO:0007669"/>
    <property type="project" value="TreeGrafter"/>
</dbReference>
<gene>
    <name evidence="14" type="ORF">UFOPK3610_00127</name>
</gene>
<dbReference type="GO" id="GO:0016491">
    <property type="term" value="F:oxidoreductase activity"/>
    <property type="evidence" value="ECO:0007669"/>
    <property type="project" value="InterPro"/>
</dbReference>
<evidence type="ECO:0000256" key="6">
    <source>
        <dbReference type="ARBA" id="ARBA00022723"/>
    </source>
</evidence>
<dbReference type="PANTHER" id="PTHR22888">
    <property type="entry name" value="CYTOCHROME C OXIDASE, SUBUNIT II"/>
    <property type="match status" value="1"/>
</dbReference>
<evidence type="ECO:0000256" key="1">
    <source>
        <dbReference type="ARBA" id="ARBA00004141"/>
    </source>
</evidence>
<keyword evidence="9" id="KW-0186">Copper</keyword>
<evidence type="ECO:0000256" key="3">
    <source>
        <dbReference type="ARBA" id="ARBA00022448"/>
    </source>
</evidence>
<dbReference type="PANTHER" id="PTHR22888:SF9">
    <property type="entry name" value="CYTOCHROME C OXIDASE SUBUNIT 2"/>
    <property type="match status" value="1"/>
</dbReference>
<feature type="region of interest" description="Disordered" evidence="11">
    <location>
        <begin position="1"/>
        <end position="22"/>
    </location>
</feature>
<evidence type="ECO:0000259" key="13">
    <source>
        <dbReference type="PROSITE" id="PS50857"/>
    </source>
</evidence>
<evidence type="ECO:0000256" key="2">
    <source>
        <dbReference type="ARBA" id="ARBA00007866"/>
    </source>
</evidence>
<dbReference type="Gene3D" id="2.60.40.420">
    <property type="entry name" value="Cupredoxins - blue copper proteins"/>
    <property type="match status" value="1"/>
</dbReference>
<sequence length="289" mass="31911">MTIDQRPPTAEEGPEEPTNRPTPMHLFRNWLKRRYAKRLIWLTLIISAGWIAATFLAVYFMNMSGGPASAIMSEIELTMYVLAWVCAPLMGVTLAIALYSMIGGWGRVKGDKQPDQDGPGIRNNSIATIGWAVWVSALAAFLVVWGLVELANIQAFANGSVAANQQPNSQQSITVNVTGQQWVWTFAYPDQNKVTTDVLVVPINTPIYFNVTSKDVVHSFWVVEMGVKIDANPGAITNTGFTATKLGTFNIRCAELCGLHHAYMETQVKVVTQDEYNSWVRENGGVRLS</sequence>
<proteinExistence type="inferred from homology"/>
<evidence type="ECO:0000256" key="12">
    <source>
        <dbReference type="SAM" id="Phobius"/>
    </source>
</evidence>
<keyword evidence="7" id="KW-0249">Electron transport</keyword>
<dbReference type="GO" id="GO:0005507">
    <property type="term" value="F:copper ion binding"/>
    <property type="evidence" value="ECO:0007669"/>
    <property type="project" value="InterPro"/>
</dbReference>
<accession>A0A6J7FZK3</accession>
<protein>
    <submittedName>
        <fullName evidence="14">Unannotated protein</fullName>
    </submittedName>
</protein>
<evidence type="ECO:0000313" key="14">
    <source>
        <dbReference type="EMBL" id="CAB4901107.1"/>
    </source>
</evidence>
<dbReference type="InterPro" id="IPR002429">
    <property type="entry name" value="CcO_II-like_C"/>
</dbReference>
<dbReference type="EMBL" id="CAFBMR010000002">
    <property type="protein sequence ID" value="CAB4901107.1"/>
    <property type="molecule type" value="Genomic_DNA"/>
</dbReference>
<feature type="domain" description="Cytochrome oxidase subunit II copper A binding" evidence="13">
    <location>
        <begin position="170"/>
        <end position="282"/>
    </location>
</feature>
<dbReference type="GO" id="GO:0016020">
    <property type="term" value="C:membrane"/>
    <property type="evidence" value="ECO:0007669"/>
    <property type="project" value="UniProtKB-SubCell"/>
</dbReference>
<organism evidence="14">
    <name type="scientific">freshwater metagenome</name>
    <dbReference type="NCBI Taxonomy" id="449393"/>
    <lineage>
        <taxon>unclassified sequences</taxon>
        <taxon>metagenomes</taxon>
        <taxon>ecological metagenomes</taxon>
    </lineage>
</organism>